<dbReference type="AlphaFoldDB" id="A0A7W6AS71"/>
<dbReference type="Proteomes" id="UP000517759">
    <property type="component" value="Unassembled WGS sequence"/>
</dbReference>
<evidence type="ECO:0000259" key="3">
    <source>
        <dbReference type="Pfam" id="PF08541"/>
    </source>
</evidence>
<evidence type="ECO:0000313" key="7">
    <source>
        <dbReference type="Proteomes" id="UP000517759"/>
    </source>
</evidence>
<dbReference type="InterPro" id="IPR013747">
    <property type="entry name" value="ACP_syn_III_C"/>
</dbReference>
<dbReference type="SUPFAM" id="SSF53901">
    <property type="entry name" value="Thiolase-like"/>
    <property type="match status" value="1"/>
</dbReference>
<dbReference type="InterPro" id="IPR016039">
    <property type="entry name" value="Thiolase-like"/>
</dbReference>
<dbReference type="Pfam" id="PF08541">
    <property type="entry name" value="ACP_syn_III_C"/>
    <property type="match status" value="1"/>
</dbReference>
<dbReference type="GO" id="GO:0044550">
    <property type="term" value="P:secondary metabolite biosynthetic process"/>
    <property type="evidence" value="ECO:0007669"/>
    <property type="project" value="TreeGrafter"/>
</dbReference>
<dbReference type="RefSeq" id="WP_183513830.1">
    <property type="nucleotide sequence ID" value="NZ_BSPG01000058.1"/>
</dbReference>
<dbReference type="EC" id="2.3.1.180" evidence="6"/>
<reference evidence="6 7" key="3">
    <citation type="submission" date="2020-08" db="EMBL/GenBank/DDBJ databases">
        <title>Genomic Encyclopedia of Type Strains, Phase IV (KMG-IV): sequencing the most valuable type-strain genomes for metagenomic binning, comparative biology and taxonomic classification.</title>
        <authorList>
            <person name="Goeker M."/>
        </authorList>
    </citation>
    <scope>NUCLEOTIDE SEQUENCE [LARGE SCALE GENOMIC DNA]</scope>
    <source>
        <strain evidence="6 7">DSM 24105</strain>
    </source>
</reference>
<dbReference type="Proteomes" id="UP001156881">
    <property type="component" value="Unassembled WGS sequence"/>
</dbReference>
<dbReference type="Pfam" id="PF08545">
    <property type="entry name" value="ACP_syn_III"/>
    <property type="match status" value="1"/>
</dbReference>
<dbReference type="PANTHER" id="PTHR34069:SF2">
    <property type="entry name" value="BETA-KETOACYL-[ACYL-CARRIER-PROTEIN] SYNTHASE III"/>
    <property type="match status" value="1"/>
</dbReference>
<evidence type="ECO:0000256" key="2">
    <source>
        <dbReference type="ARBA" id="ARBA00023315"/>
    </source>
</evidence>
<evidence type="ECO:0000256" key="1">
    <source>
        <dbReference type="ARBA" id="ARBA00022679"/>
    </source>
</evidence>
<evidence type="ECO:0000313" key="5">
    <source>
        <dbReference type="EMBL" id="GLS46872.1"/>
    </source>
</evidence>
<reference evidence="8" key="2">
    <citation type="journal article" date="2019" name="Int. J. Syst. Evol. Microbiol.">
        <title>The Global Catalogue of Microorganisms (GCM) 10K type strain sequencing project: providing services to taxonomists for standard genome sequencing and annotation.</title>
        <authorList>
            <consortium name="The Broad Institute Genomics Platform"/>
            <consortium name="The Broad Institute Genome Sequencing Center for Infectious Disease"/>
            <person name="Wu L."/>
            <person name="Ma J."/>
        </authorList>
    </citation>
    <scope>NUCLEOTIDE SEQUENCE [LARGE SCALE GENOMIC DNA]</scope>
    <source>
        <strain evidence="8">NBRC 107710</strain>
    </source>
</reference>
<proteinExistence type="predicted"/>
<protein>
    <submittedName>
        <fullName evidence="5 6">3-oxoacyl-[acyl-carrier-protein] synthase 3</fullName>
        <ecNumber evidence="6">2.3.1.180</ecNumber>
    </submittedName>
</protein>
<keyword evidence="1 6" id="KW-0808">Transferase</keyword>
<feature type="domain" description="Beta-ketoacyl-[acyl-carrier-protein] synthase III C-terminal" evidence="3">
    <location>
        <begin position="243"/>
        <end position="331"/>
    </location>
</feature>
<reference evidence="5" key="1">
    <citation type="journal article" date="2014" name="Int. J. Syst. Evol. Microbiol.">
        <title>Complete genome of a new Firmicutes species belonging to the dominant human colonic microbiota ('Ruminococcus bicirculans') reveals two chromosomes and a selective capacity to utilize plant glucans.</title>
        <authorList>
            <consortium name="NISC Comparative Sequencing Program"/>
            <person name="Wegmann U."/>
            <person name="Louis P."/>
            <person name="Goesmann A."/>
            <person name="Henrissat B."/>
            <person name="Duncan S.H."/>
            <person name="Flint H.J."/>
        </authorList>
    </citation>
    <scope>NUCLEOTIDE SEQUENCE</scope>
    <source>
        <strain evidence="5">NBRC 107710</strain>
    </source>
</reference>
<accession>A0A7W6AS71</accession>
<gene>
    <name evidence="5" type="primary">fabH</name>
    <name evidence="5" type="ORF">GCM10007884_48690</name>
    <name evidence="6" type="ORF">GGR33_005183</name>
</gene>
<evidence type="ECO:0000259" key="4">
    <source>
        <dbReference type="Pfam" id="PF08545"/>
    </source>
</evidence>
<dbReference type="GO" id="GO:0033818">
    <property type="term" value="F:beta-ketoacyl-acyl-carrier-protein synthase III activity"/>
    <property type="evidence" value="ECO:0007669"/>
    <property type="project" value="UniProtKB-EC"/>
</dbReference>
<sequence length="345" mass="36817">MSLAEPSGIAITGVGHRLGSVVEDNETLCRNLEITPEWILEKTGIEQRYLAAPDETASGISLFAARDAMASARIDASQIDLIICCTFSADYRFPALASKIHADLGVKGGQMLDVQANCAGFVTGLTVASDRMRLDPEVRNALVIGVEMNSRFISRSNADAAIYHSDGAGAVVLGRVAGAGILSSAFHTDSSNYEAVRVRGGGSTFTRPDRPFDPAIDTMELNGIATWKQAITHLPTVIRRASEKSGIDYRQADFFVFHQANLRLIEYLVRKMGGDMEKTYTNVGRIGNTGAASTAIALSEAVAHNRLKDGDTVIFAAVGAGFSFGASVWRWSSVTAVGHEINSVG</sequence>
<dbReference type="Gene3D" id="3.40.47.10">
    <property type="match status" value="1"/>
</dbReference>
<evidence type="ECO:0000313" key="8">
    <source>
        <dbReference type="Proteomes" id="UP001156881"/>
    </source>
</evidence>
<comment type="caution">
    <text evidence="6">The sequence shown here is derived from an EMBL/GenBank/DDBJ whole genome shotgun (WGS) entry which is preliminary data.</text>
</comment>
<evidence type="ECO:0000313" key="6">
    <source>
        <dbReference type="EMBL" id="MBB3905641.1"/>
    </source>
</evidence>
<dbReference type="EMBL" id="BSPG01000058">
    <property type="protein sequence ID" value="GLS46872.1"/>
    <property type="molecule type" value="Genomic_DNA"/>
</dbReference>
<reference evidence="5" key="4">
    <citation type="submission" date="2023-01" db="EMBL/GenBank/DDBJ databases">
        <title>Draft genome sequence of Methylobacterium brachythecii strain NBRC 107710.</title>
        <authorList>
            <person name="Sun Q."/>
            <person name="Mori K."/>
        </authorList>
    </citation>
    <scope>NUCLEOTIDE SEQUENCE</scope>
    <source>
        <strain evidence="5">NBRC 107710</strain>
    </source>
</reference>
<feature type="domain" description="Beta-ketoacyl-[acyl-carrier-protein] synthase III N-terminal" evidence="4">
    <location>
        <begin position="112"/>
        <end position="189"/>
    </location>
</feature>
<dbReference type="PANTHER" id="PTHR34069">
    <property type="entry name" value="3-OXOACYL-[ACYL-CARRIER-PROTEIN] SYNTHASE 3"/>
    <property type="match status" value="1"/>
</dbReference>
<organism evidence="6 7">
    <name type="scientific">Methylobacterium brachythecii</name>
    <dbReference type="NCBI Taxonomy" id="1176177"/>
    <lineage>
        <taxon>Bacteria</taxon>
        <taxon>Pseudomonadati</taxon>
        <taxon>Pseudomonadota</taxon>
        <taxon>Alphaproteobacteria</taxon>
        <taxon>Hyphomicrobiales</taxon>
        <taxon>Methylobacteriaceae</taxon>
        <taxon>Methylobacterium</taxon>
    </lineage>
</organism>
<dbReference type="GO" id="GO:0004315">
    <property type="term" value="F:3-oxoacyl-[acyl-carrier-protein] synthase activity"/>
    <property type="evidence" value="ECO:0007669"/>
    <property type="project" value="InterPro"/>
</dbReference>
<dbReference type="CDD" id="cd00830">
    <property type="entry name" value="KAS_III"/>
    <property type="match status" value="1"/>
</dbReference>
<name>A0A7W6AS71_9HYPH</name>
<dbReference type="GO" id="GO:0006633">
    <property type="term" value="P:fatty acid biosynthetic process"/>
    <property type="evidence" value="ECO:0007669"/>
    <property type="project" value="InterPro"/>
</dbReference>
<keyword evidence="8" id="KW-1185">Reference proteome</keyword>
<dbReference type="EMBL" id="JACIDN010000016">
    <property type="protein sequence ID" value="MBB3905641.1"/>
    <property type="molecule type" value="Genomic_DNA"/>
</dbReference>
<dbReference type="InterPro" id="IPR013751">
    <property type="entry name" value="ACP_syn_III_N"/>
</dbReference>
<keyword evidence="2 6" id="KW-0012">Acyltransferase</keyword>
<dbReference type="NCBIfam" id="NF006829">
    <property type="entry name" value="PRK09352.1"/>
    <property type="match status" value="1"/>
</dbReference>